<evidence type="ECO:0000256" key="2">
    <source>
        <dbReference type="SAM" id="Phobius"/>
    </source>
</evidence>
<reference evidence="3" key="1">
    <citation type="submission" date="2023-07" db="EMBL/GenBank/DDBJ databases">
        <title>Sequencing the genomes of 1000 actinobacteria strains.</title>
        <authorList>
            <person name="Klenk H.-P."/>
        </authorList>
    </citation>
    <scope>NUCLEOTIDE SEQUENCE</scope>
    <source>
        <strain evidence="3">DSM 44707</strain>
    </source>
</reference>
<keyword evidence="2" id="KW-0812">Transmembrane</keyword>
<dbReference type="AlphaFoldDB" id="A0AAE3YLN1"/>
<keyword evidence="2" id="KW-1133">Transmembrane helix</keyword>
<keyword evidence="2" id="KW-0472">Membrane</keyword>
<evidence type="ECO:0000313" key="4">
    <source>
        <dbReference type="Proteomes" id="UP001183643"/>
    </source>
</evidence>
<proteinExistence type="predicted"/>
<comment type="caution">
    <text evidence="3">The sequence shown here is derived from an EMBL/GenBank/DDBJ whole genome shotgun (WGS) entry which is preliminary data.</text>
</comment>
<protein>
    <submittedName>
        <fullName evidence="3">Uncharacterized protein</fullName>
    </submittedName>
</protein>
<feature type="transmembrane region" description="Helical" evidence="2">
    <location>
        <begin position="240"/>
        <end position="264"/>
    </location>
</feature>
<feature type="transmembrane region" description="Helical" evidence="2">
    <location>
        <begin position="142"/>
        <end position="168"/>
    </location>
</feature>
<feature type="region of interest" description="Disordered" evidence="1">
    <location>
        <begin position="367"/>
        <end position="393"/>
    </location>
</feature>
<organism evidence="3 4">
    <name type="scientific">Catenuloplanes atrovinosus</name>
    <dbReference type="NCBI Taxonomy" id="137266"/>
    <lineage>
        <taxon>Bacteria</taxon>
        <taxon>Bacillati</taxon>
        <taxon>Actinomycetota</taxon>
        <taxon>Actinomycetes</taxon>
        <taxon>Micromonosporales</taxon>
        <taxon>Micromonosporaceae</taxon>
        <taxon>Catenuloplanes</taxon>
    </lineage>
</organism>
<accession>A0AAE3YLN1</accession>
<gene>
    <name evidence="3" type="ORF">J2S41_000909</name>
</gene>
<keyword evidence="4" id="KW-1185">Reference proteome</keyword>
<evidence type="ECO:0000313" key="3">
    <source>
        <dbReference type="EMBL" id="MDR7274131.1"/>
    </source>
</evidence>
<dbReference type="Proteomes" id="UP001183643">
    <property type="component" value="Unassembled WGS sequence"/>
</dbReference>
<feature type="transmembrane region" description="Helical" evidence="2">
    <location>
        <begin position="344"/>
        <end position="361"/>
    </location>
</feature>
<feature type="transmembrane region" description="Helical" evidence="2">
    <location>
        <begin position="314"/>
        <end position="332"/>
    </location>
</feature>
<dbReference type="EMBL" id="JAVDYB010000001">
    <property type="protein sequence ID" value="MDR7274131.1"/>
    <property type="molecule type" value="Genomic_DNA"/>
</dbReference>
<sequence>MIFAILRSPAFREIALAVGAASALTAAWLLILPHAATSGGDTIHYLALAENPRAQVHTPYTYRMLTPLLAHELGGPERYREAFRLVNALAVAASGVAAHLLTRRLGGTRGAAYLAMAGLLSLPGFLFYLHQPYLIDPAAMALLAWSMLAALAGWTAVLPLLLVAAALARETVISFALPIYMIFRTRWIDVPAAARTALVIVPGVLATTAVQAKPTHGWPTQELLVRAGVRIVGMKLEQQGVVDALGIAVGTSLGIWWALGLYGFRHAGRLGWLMIPVLLQFVVGGDWGRFCLYAFPALVPAGAIALWRHPRRAVLIGLVVVQSLLIFLDLSIDGRPKINQYQPSTYVSLALIPLTLLVLLWPSRRRAPRPEAGQGLPAVPRPSTGAERAAEPR</sequence>
<feature type="transmembrane region" description="Helical" evidence="2">
    <location>
        <begin position="113"/>
        <end position="130"/>
    </location>
</feature>
<evidence type="ECO:0000256" key="1">
    <source>
        <dbReference type="SAM" id="MobiDB-lite"/>
    </source>
</evidence>
<feature type="transmembrane region" description="Helical" evidence="2">
    <location>
        <begin position="287"/>
        <end position="307"/>
    </location>
</feature>
<name>A0AAE3YLN1_9ACTN</name>